<keyword evidence="3" id="KW-1185">Reference proteome</keyword>
<evidence type="ECO:0000256" key="1">
    <source>
        <dbReference type="SAM" id="Coils"/>
    </source>
</evidence>
<dbReference type="Proteomes" id="UP001454036">
    <property type="component" value="Unassembled WGS sequence"/>
</dbReference>
<keyword evidence="1" id="KW-0175">Coiled coil</keyword>
<sequence>MSFSSENSNSMTMNEIRCHYGLVCHPITSGSKPGDALSNGDGGCRLWMWMWKDPPAPEREKNIILGLLKKCNKLDEENERLRMKMKYLDIQ</sequence>
<evidence type="ECO:0000313" key="3">
    <source>
        <dbReference type="Proteomes" id="UP001454036"/>
    </source>
</evidence>
<comment type="caution">
    <text evidence="2">The sequence shown here is derived from an EMBL/GenBank/DDBJ whole genome shotgun (WGS) entry which is preliminary data.</text>
</comment>
<proteinExistence type="predicted"/>
<organism evidence="2 3">
    <name type="scientific">Lithospermum erythrorhizon</name>
    <name type="common">Purple gromwell</name>
    <name type="synonym">Lithospermum officinale var. erythrorhizon</name>
    <dbReference type="NCBI Taxonomy" id="34254"/>
    <lineage>
        <taxon>Eukaryota</taxon>
        <taxon>Viridiplantae</taxon>
        <taxon>Streptophyta</taxon>
        <taxon>Embryophyta</taxon>
        <taxon>Tracheophyta</taxon>
        <taxon>Spermatophyta</taxon>
        <taxon>Magnoliopsida</taxon>
        <taxon>eudicotyledons</taxon>
        <taxon>Gunneridae</taxon>
        <taxon>Pentapetalae</taxon>
        <taxon>asterids</taxon>
        <taxon>lamiids</taxon>
        <taxon>Boraginales</taxon>
        <taxon>Boraginaceae</taxon>
        <taxon>Boraginoideae</taxon>
        <taxon>Lithospermeae</taxon>
        <taxon>Lithospermum</taxon>
    </lineage>
</organism>
<dbReference type="EMBL" id="BAABME010014840">
    <property type="protein sequence ID" value="GAA0187553.1"/>
    <property type="molecule type" value="Genomic_DNA"/>
</dbReference>
<gene>
    <name evidence="2" type="ORF">LIER_34841</name>
</gene>
<feature type="coiled-coil region" evidence="1">
    <location>
        <begin position="64"/>
        <end position="91"/>
    </location>
</feature>
<accession>A0AAV3S2D9</accession>
<evidence type="ECO:0000313" key="2">
    <source>
        <dbReference type="EMBL" id="GAA0187553.1"/>
    </source>
</evidence>
<dbReference type="AlphaFoldDB" id="A0AAV3S2D9"/>
<reference evidence="2 3" key="1">
    <citation type="submission" date="2024-01" db="EMBL/GenBank/DDBJ databases">
        <title>The complete chloroplast genome sequence of Lithospermum erythrorhizon: insights into the phylogenetic relationship among Boraginaceae species and the maternal lineages of purple gromwells.</title>
        <authorList>
            <person name="Okada T."/>
            <person name="Watanabe K."/>
        </authorList>
    </citation>
    <scope>NUCLEOTIDE SEQUENCE [LARGE SCALE GENOMIC DNA]</scope>
</reference>
<protein>
    <submittedName>
        <fullName evidence="2">Uncharacterized protein</fullName>
    </submittedName>
</protein>
<name>A0AAV3S2D9_LITER</name>